<protein>
    <submittedName>
        <fullName evidence="6">Transcriptional regulator, LysR family</fullName>
    </submittedName>
</protein>
<dbReference type="Pfam" id="PF03466">
    <property type="entry name" value="LysR_substrate"/>
    <property type="match status" value="1"/>
</dbReference>
<accession>A0A242MSA6</accession>
<dbReference type="PRINTS" id="PR00039">
    <property type="entry name" value="HTHLYSR"/>
</dbReference>
<evidence type="ECO:0000259" key="5">
    <source>
        <dbReference type="PROSITE" id="PS50931"/>
    </source>
</evidence>
<evidence type="ECO:0000256" key="3">
    <source>
        <dbReference type="ARBA" id="ARBA00023125"/>
    </source>
</evidence>
<comment type="caution">
    <text evidence="6">The sequence shown here is derived from an EMBL/GenBank/DDBJ whole genome shotgun (WGS) entry which is preliminary data.</text>
</comment>
<keyword evidence="2" id="KW-0805">Transcription regulation</keyword>
<sequence>MCFLHSLIPNPPAMEIRQLEAFAAVMSAGSVTAAGRLLGRSQPAVSRSIQELEAEIGYPLFQRFGPRVAPTREASELHQDVERTLASLRQVKSRAEQIAMQAPPPLTIAATSALAAGLVPHALALLNLTHALESVHLRSAAPEQVVDAVLNGMVDLGVSSLPLEHRGVLVHWIGESACVAAVRADDPLAKAPRIALSDFAGRRLVTMQNPYRLRPRLDAAFAQAGVRTAGVIETNSSLNALGAVRAGLGLAVLEPVTAHGLPVEGVVLRPLDIRIPFLFGVITPEFRPPSAATLAAADALMHAAAEILPDFVLHDAGQHSAILQALYGEADDTLNPTEEPAT</sequence>
<dbReference type="SUPFAM" id="SSF53850">
    <property type="entry name" value="Periplasmic binding protein-like II"/>
    <property type="match status" value="1"/>
</dbReference>
<evidence type="ECO:0000256" key="4">
    <source>
        <dbReference type="ARBA" id="ARBA00023163"/>
    </source>
</evidence>
<evidence type="ECO:0000313" key="7">
    <source>
        <dbReference type="Proteomes" id="UP000195221"/>
    </source>
</evidence>
<dbReference type="Gene3D" id="1.10.10.10">
    <property type="entry name" value="Winged helix-like DNA-binding domain superfamily/Winged helix DNA-binding domain"/>
    <property type="match status" value="1"/>
</dbReference>
<dbReference type="PANTHER" id="PTHR30427">
    <property type="entry name" value="TRANSCRIPTIONAL ACTIVATOR PROTEIN LYSR"/>
    <property type="match status" value="1"/>
</dbReference>
<evidence type="ECO:0000256" key="2">
    <source>
        <dbReference type="ARBA" id="ARBA00023015"/>
    </source>
</evidence>
<dbReference type="GO" id="GO:0043565">
    <property type="term" value="F:sequence-specific DNA binding"/>
    <property type="evidence" value="ECO:0007669"/>
    <property type="project" value="TreeGrafter"/>
</dbReference>
<feature type="domain" description="HTH lysR-type" evidence="5">
    <location>
        <begin position="14"/>
        <end position="71"/>
    </location>
</feature>
<keyword evidence="4" id="KW-0804">Transcription</keyword>
<organism evidence="6 7">
    <name type="scientific">Caballeronia sordidicola</name>
    <name type="common">Burkholderia sordidicola</name>
    <dbReference type="NCBI Taxonomy" id="196367"/>
    <lineage>
        <taxon>Bacteria</taxon>
        <taxon>Pseudomonadati</taxon>
        <taxon>Pseudomonadota</taxon>
        <taxon>Betaproteobacteria</taxon>
        <taxon>Burkholderiales</taxon>
        <taxon>Burkholderiaceae</taxon>
        <taxon>Caballeronia</taxon>
    </lineage>
</organism>
<dbReference type="AlphaFoldDB" id="A0A242MSA6"/>
<dbReference type="GO" id="GO:0003700">
    <property type="term" value="F:DNA-binding transcription factor activity"/>
    <property type="evidence" value="ECO:0007669"/>
    <property type="project" value="InterPro"/>
</dbReference>
<dbReference type="PANTHER" id="PTHR30427:SF1">
    <property type="entry name" value="TRANSCRIPTIONAL ACTIVATOR PROTEIN LYSR"/>
    <property type="match status" value="1"/>
</dbReference>
<evidence type="ECO:0000256" key="1">
    <source>
        <dbReference type="ARBA" id="ARBA00009437"/>
    </source>
</evidence>
<dbReference type="Pfam" id="PF00126">
    <property type="entry name" value="HTH_1"/>
    <property type="match status" value="1"/>
</dbReference>
<dbReference type="Gene3D" id="3.40.190.10">
    <property type="entry name" value="Periplasmic binding protein-like II"/>
    <property type="match status" value="2"/>
</dbReference>
<dbReference type="PROSITE" id="PS50931">
    <property type="entry name" value="HTH_LYSR"/>
    <property type="match status" value="1"/>
</dbReference>
<dbReference type="InterPro" id="IPR005119">
    <property type="entry name" value="LysR_subst-bd"/>
</dbReference>
<dbReference type="InterPro" id="IPR036388">
    <property type="entry name" value="WH-like_DNA-bd_sf"/>
</dbReference>
<comment type="similarity">
    <text evidence="1">Belongs to the LysR transcriptional regulatory family.</text>
</comment>
<dbReference type="Proteomes" id="UP000195221">
    <property type="component" value="Unassembled WGS sequence"/>
</dbReference>
<keyword evidence="3" id="KW-0238">DNA-binding</keyword>
<dbReference type="InterPro" id="IPR000847">
    <property type="entry name" value="LysR_HTH_N"/>
</dbReference>
<dbReference type="GO" id="GO:0010628">
    <property type="term" value="P:positive regulation of gene expression"/>
    <property type="evidence" value="ECO:0007669"/>
    <property type="project" value="TreeGrafter"/>
</dbReference>
<gene>
    <name evidence="6" type="ORF">PAMC26577_16505</name>
</gene>
<proteinExistence type="inferred from homology"/>
<dbReference type="InterPro" id="IPR036390">
    <property type="entry name" value="WH_DNA-bd_sf"/>
</dbReference>
<evidence type="ECO:0000313" key="6">
    <source>
        <dbReference type="EMBL" id="OTP74220.1"/>
    </source>
</evidence>
<dbReference type="SUPFAM" id="SSF46785">
    <property type="entry name" value="Winged helix' DNA-binding domain"/>
    <property type="match status" value="1"/>
</dbReference>
<name>A0A242MSA6_CABSO</name>
<reference evidence="6 7" key="1">
    <citation type="submission" date="2017-03" db="EMBL/GenBank/DDBJ databases">
        <title>Genome analysis of strain PAMC 26577.</title>
        <authorList>
            <person name="Oh H.-M."/>
            <person name="Yang J.-A."/>
        </authorList>
    </citation>
    <scope>NUCLEOTIDE SEQUENCE [LARGE SCALE GENOMIC DNA]</scope>
    <source>
        <strain evidence="6 7">PAMC 26577</strain>
    </source>
</reference>
<dbReference type="EMBL" id="NBTZ01000067">
    <property type="protein sequence ID" value="OTP74220.1"/>
    <property type="molecule type" value="Genomic_DNA"/>
</dbReference>